<protein>
    <submittedName>
        <fullName evidence="2">Type II secretion system protein GspM</fullName>
    </submittedName>
</protein>
<dbReference type="EMBL" id="JBBUTG010000009">
    <property type="protein sequence ID" value="MEK8032177.1"/>
    <property type="molecule type" value="Genomic_DNA"/>
</dbReference>
<accession>A0ABU9BTJ1</accession>
<evidence type="ECO:0000256" key="1">
    <source>
        <dbReference type="SAM" id="Phobius"/>
    </source>
</evidence>
<gene>
    <name evidence="2" type="primary">gspM</name>
    <name evidence="2" type="ORF">AACH06_15220</name>
</gene>
<organism evidence="2 3">
    <name type="scientific">Ideonella lacteola</name>
    <dbReference type="NCBI Taxonomy" id="2984193"/>
    <lineage>
        <taxon>Bacteria</taxon>
        <taxon>Pseudomonadati</taxon>
        <taxon>Pseudomonadota</taxon>
        <taxon>Betaproteobacteria</taxon>
        <taxon>Burkholderiales</taxon>
        <taxon>Sphaerotilaceae</taxon>
        <taxon>Ideonella</taxon>
    </lineage>
</organism>
<keyword evidence="1" id="KW-0812">Transmembrane</keyword>
<sequence length="159" mass="17315">MKRQQELQQRWARLQPRERMLVSVGASAIGVLLLWYVGLYSAWNTWKTVPSQQRALEIDLLQMRRLAGEARDLKAQPPVNAAQAAEALKSATDRLGTTGKLSQAGDRATLILTGASPEALRTWLSDVRSGARARPVDMTINRANGGLTGQVVVTLAATP</sequence>
<keyword evidence="1" id="KW-0472">Membrane</keyword>
<dbReference type="Proteomes" id="UP001371218">
    <property type="component" value="Unassembled WGS sequence"/>
</dbReference>
<evidence type="ECO:0000313" key="3">
    <source>
        <dbReference type="Proteomes" id="UP001371218"/>
    </source>
</evidence>
<reference evidence="2 3" key="1">
    <citation type="submission" date="2024-04" db="EMBL/GenBank/DDBJ databases">
        <title>Novel species of the genus Ideonella isolated from streams.</title>
        <authorList>
            <person name="Lu H."/>
        </authorList>
    </citation>
    <scope>NUCLEOTIDE SEQUENCE [LARGE SCALE GENOMIC DNA]</scope>
    <source>
        <strain evidence="2 3">DXS29W</strain>
    </source>
</reference>
<evidence type="ECO:0000313" key="2">
    <source>
        <dbReference type="EMBL" id="MEK8032177.1"/>
    </source>
</evidence>
<dbReference type="InterPro" id="IPR007690">
    <property type="entry name" value="T2SS_GspM"/>
</dbReference>
<name>A0ABU9BTJ1_9BURK</name>
<proteinExistence type="predicted"/>
<comment type="caution">
    <text evidence="2">The sequence shown here is derived from an EMBL/GenBank/DDBJ whole genome shotgun (WGS) entry which is preliminary data.</text>
</comment>
<dbReference type="Pfam" id="PF04612">
    <property type="entry name" value="T2SSM"/>
    <property type="match status" value="1"/>
</dbReference>
<keyword evidence="3" id="KW-1185">Reference proteome</keyword>
<dbReference type="RefSeq" id="WP_341426590.1">
    <property type="nucleotide sequence ID" value="NZ_JBBUTG010000009.1"/>
</dbReference>
<feature type="transmembrane region" description="Helical" evidence="1">
    <location>
        <begin position="21"/>
        <end position="43"/>
    </location>
</feature>
<keyword evidence="1" id="KW-1133">Transmembrane helix</keyword>